<evidence type="ECO:0000313" key="4">
    <source>
        <dbReference type="WBParaSite" id="SRAE_1000095100.1"/>
    </source>
</evidence>
<dbReference type="OrthoDB" id="5779738at2759"/>
<organism evidence="2">
    <name type="scientific">Strongyloides ratti</name>
    <name type="common">Parasitic roundworm</name>
    <dbReference type="NCBI Taxonomy" id="34506"/>
    <lineage>
        <taxon>Eukaryota</taxon>
        <taxon>Metazoa</taxon>
        <taxon>Ecdysozoa</taxon>
        <taxon>Nematoda</taxon>
        <taxon>Chromadorea</taxon>
        <taxon>Rhabditida</taxon>
        <taxon>Tylenchina</taxon>
        <taxon>Panagrolaimomorpha</taxon>
        <taxon>Strongyloidoidea</taxon>
        <taxon>Strongyloididae</taxon>
        <taxon>Strongyloides</taxon>
    </lineage>
</organism>
<sequence>MKYNIFILFILITFLSSINGECHVHDITSCLVEVKQANIALNESIIDVILSVSTEARLIRLCRIYEKTKPCFKEKINKCASQEQTEHLEKVERYYRRFCSQTSLPFQKILYKYGKCLKYAIDNFNEDNCNVTSSSNVKIQKCEQYCEENNDECQKKIEDSKYHLCEHDFVTEQCGSQASQFFDMLMSTEYNDEYPINCNYKNNTTKIGYKENINKKNTKTKKVINQRIPNSIHDIFKSLKSSETKSNITTTTLNPIFTMNPYHAAYVPFEDNSIESDNTTTISPKNPQSTRFSLTESTLSPQTEILSTTTSMIFPQFVSSLPEKKIIFPNFVNTEMYSPTQNFNFPSFNTNYESSSPKDIPSKASFIVKVKNKNDLKQFKETANTYVSTALDVIADKTQDLVKNAVVREVFATILRLSPQILEQTDC</sequence>
<reference evidence="4" key="3">
    <citation type="submission" date="2020-12" db="UniProtKB">
        <authorList>
            <consortium name="WormBaseParasite"/>
        </authorList>
    </citation>
    <scope>IDENTIFICATION</scope>
</reference>
<gene>
    <name evidence="2 4 5" type="ORF">SRAE_1000095100</name>
</gene>
<dbReference type="CTD" id="36375046"/>
<reference evidence="3" key="1">
    <citation type="submission" date="2014-09" db="EMBL/GenBank/DDBJ databases">
        <authorList>
            <person name="Martin A.A."/>
        </authorList>
    </citation>
    <scope>NUCLEOTIDE SEQUENCE</scope>
    <source>
        <strain evidence="3">ED321</strain>
    </source>
</reference>
<reference evidence="2" key="2">
    <citation type="submission" date="2014-09" db="EMBL/GenBank/DDBJ databases">
        <authorList>
            <person name="Aslett A.Martin."/>
        </authorList>
    </citation>
    <scope>NUCLEOTIDE SEQUENCE</scope>
    <source>
        <strain evidence="2">ED321 Heterogonic</strain>
    </source>
</reference>
<protein>
    <submittedName>
        <fullName evidence="4">CPG4 domain-containing protein</fullName>
    </submittedName>
</protein>
<dbReference type="RefSeq" id="XP_024501883.1">
    <property type="nucleotide sequence ID" value="XM_024647846.1"/>
</dbReference>
<dbReference type="GeneID" id="36375046"/>
<keyword evidence="1" id="KW-0732">Signal</keyword>
<dbReference type="STRING" id="34506.A0A090KZ49"/>
<evidence type="ECO:0000256" key="1">
    <source>
        <dbReference type="SAM" id="SignalP"/>
    </source>
</evidence>
<evidence type="ECO:0000313" key="2">
    <source>
        <dbReference type="EMBL" id="CEF62681.1"/>
    </source>
</evidence>
<feature type="chain" id="PRO_5015030322" evidence="1">
    <location>
        <begin position="21"/>
        <end position="427"/>
    </location>
</feature>
<proteinExistence type="predicted"/>
<feature type="signal peptide" evidence="1">
    <location>
        <begin position="1"/>
        <end position="20"/>
    </location>
</feature>
<dbReference type="WormBase" id="SRAE_1000095100">
    <property type="protein sequence ID" value="SRP05812"/>
    <property type="gene ID" value="WBGene00257551"/>
</dbReference>
<accession>A0A090KZ49</accession>
<name>A0A090KZ49_STRRB</name>
<dbReference type="Proteomes" id="UP000035682">
    <property type="component" value="Unplaced"/>
</dbReference>
<dbReference type="AlphaFoldDB" id="A0A090KZ49"/>
<dbReference type="WBParaSite" id="SRAE_1000095100.1">
    <property type="protein sequence ID" value="SRAE_1000095100.1"/>
    <property type="gene ID" value="WBGene00257551"/>
</dbReference>
<keyword evidence="3" id="KW-1185">Reference proteome</keyword>
<dbReference type="EMBL" id="LN609528">
    <property type="protein sequence ID" value="CEF62681.1"/>
    <property type="molecule type" value="Genomic_DNA"/>
</dbReference>
<evidence type="ECO:0000313" key="3">
    <source>
        <dbReference type="Proteomes" id="UP000035682"/>
    </source>
</evidence>
<evidence type="ECO:0000313" key="5">
    <source>
        <dbReference type="WormBase" id="SRAE_1000095100"/>
    </source>
</evidence>